<sequence>MGLNREEVLSRLIDHLENGSDKREEFEMNPELEAMIETVRKLRGAARIYQEPSNEFAYKGWEQITYATKGNKVKARLFLLKRFSWITAAAALLLVIGLIFTPILGRSDVNASELSVSSQGQLLSLGVKQAMSPRYAGSDQNISYGVEDEIFLWDRTSGQSMKLSLSFPYMRDAAWSPDGKMIAFSGYNQALRRTSVPGIWVVNRNGSGSRLVALPSNADTAFEAPVWSPDGKRIAFTAVRARLSDETGVMYERTIHIVNTDGTELGVSTKGSQPTWSPDGKKISYTLDEGSVSPQIWIMNLSDHTQRKLVDGQMPAWSPAGPFVAYVKTRVEHQVLNKKQERAAYSAEFQYQELWAINIESGTETQLTHSAYPVRLMKELLTEADSREDLHAAFAVSGETSDGHPAWSPNGKNLVFTRNVNEESGIHFSLQELTIDYH</sequence>
<dbReference type="Pfam" id="PF07676">
    <property type="entry name" value="PD40"/>
    <property type="match status" value="4"/>
</dbReference>
<name>A0A3D9RI80_9BACL</name>
<dbReference type="RefSeq" id="WP_181909692.1">
    <property type="nucleotide sequence ID" value="NZ_QTTN01000027.1"/>
</dbReference>
<dbReference type="AlphaFoldDB" id="A0A3D9RI80"/>
<protein>
    <submittedName>
        <fullName evidence="3">WD40 repeat protein</fullName>
    </submittedName>
</protein>
<keyword evidence="2" id="KW-1133">Transmembrane helix</keyword>
<gene>
    <name evidence="3" type="ORF">A8990_12756</name>
</gene>
<dbReference type="Gene3D" id="2.120.10.30">
    <property type="entry name" value="TolB, C-terminal domain"/>
    <property type="match status" value="1"/>
</dbReference>
<keyword evidence="2" id="KW-0812">Transmembrane</keyword>
<reference evidence="3 4" key="1">
    <citation type="submission" date="2018-08" db="EMBL/GenBank/DDBJ databases">
        <title>Genomic Encyclopedia of Type Strains, Phase III (KMG-III): the genomes of soil and plant-associated and newly described type strains.</title>
        <authorList>
            <person name="Whitman W."/>
        </authorList>
    </citation>
    <scope>NUCLEOTIDE SEQUENCE [LARGE SCALE GENOMIC DNA]</scope>
    <source>
        <strain evidence="3 4">CGMCC 1.10966</strain>
    </source>
</reference>
<keyword evidence="2" id="KW-0472">Membrane</keyword>
<dbReference type="SUPFAM" id="SSF82171">
    <property type="entry name" value="DPP6 N-terminal domain-like"/>
    <property type="match status" value="1"/>
</dbReference>
<dbReference type="InterPro" id="IPR011659">
    <property type="entry name" value="WD40"/>
</dbReference>
<proteinExistence type="inferred from homology"/>
<evidence type="ECO:0000313" key="3">
    <source>
        <dbReference type="EMBL" id="REE77736.1"/>
    </source>
</evidence>
<evidence type="ECO:0000313" key="4">
    <source>
        <dbReference type="Proteomes" id="UP000256304"/>
    </source>
</evidence>
<dbReference type="InterPro" id="IPR011042">
    <property type="entry name" value="6-blade_b-propeller_TolB-like"/>
</dbReference>
<dbReference type="Proteomes" id="UP000256304">
    <property type="component" value="Unassembled WGS sequence"/>
</dbReference>
<dbReference type="EMBL" id="QTTN01000027">
    <property type="protein sequence ID" value="REE77736.1"/>
    <property type="molecule type" value="Genomic_DNA"/>
</dbReference>
<dbReference type="PANTHER" id="PTHR36842">
    <property type="entry name" value="PROTEIN TOLB HOMOLOG"/>
    <property type="match status" value="1"/>
</dbReference>
<accession>A0A3D9RI80</accession>
<feature type="transmembrane region" description="Helical" evidence="2">
    <location>
        <begin position="83"/>
        <end position="105"/>
    </location>
</feature>
<comment type="caution">
    <text evidence="3">The sequence shown here is derived from an EMBL/GenBank/DDBJ whole genome shotgun (WGS) entry which is preliminary data.</text>
</comment>
<evidence type="ECO:0000256" key="1">
    <source>
        <dbReference type="ARBA" id="ARBA00009820"/>
    </source>
</evidence>
<dbReference type="PANTHER" id="PTHR36842:SF1">
    <property type="entry name" value="PROTEIN TOLB"/>
    <property type="match status" value="1"/>
</dbReference>
<organism evidence="3 4">
    <name type="scientific">Paenibacillus taihuensis</name>
    <dbReference type="NCBI Taxonomy" id="1156355"/>
    <lineage>
        <taxon>Bacteria</taxon>
        <taxon>Bacillati</taxon>
        <taxon>Bacillota</taxon>
        <taxon>Bacilli</taxon>
        <taxon>Bacillales</taxon>
        <taxon>Paenibacillaceae</taxon>
        <taxon>Paenibacillus</taxon>
    </lineage>
</organism>
<evidence type="ECO:0000256" key="2">
    <source>
        <dbReference type="SAM" id="Phobius"/>
    </source>
</evidence>
<comment type="similarity">
    <text evidence="1">Belongs to the TolB family.</text>
</comment>
<keyword evidence="4" id="KW-1185">Reference proteome</keyword>